<dbReference type="SUPFAM" id="SSF53697">
    <property type="entry name" value="SIS domain"/>
    <property type="match status" value="1"/>
</dbReference>
<dbReference type="Gene3D" id="1.10.10.10">
    <property type="entry name" value="Winged helix-like DNA-binding domain superfamily/Winged helix DNA-binding domain"/>
    <property type="match status" value="1"/>
</dbReference>
<sequence length="284" mass="32410">MKLKDLIHEYYDQLSKSQKKVATYIIDNPRNIAMSTAQEIGSSIGVSETTVIRFCYSLHLSGYGELQKVIREQLLFQESSFTTYQKSKLELEQAPHFFTKVMERDRIAIGETMKQIKEEDYEKAIEQLSQAETIYILGLRSSYTAANWLSYTLGLVKGNVRLLRPETEDVIQTLSQMNDKSVVIAISFHRYLKETIQIAQLAHRQQAFIIGITDSMLAPIHAFSDLLFPIYSPNKSTLDATASLFSFMNAIIAGLSVQEKDSFEKRRETYQSIPSDFLFVEGVD</sequence>
<evidence type="ECO:0000256" key="3">
    <source>
        <dbReference type="ARBA" id="ARBA00023163"/>
    </source>
</evidence>
<dbReference type="InterPro" id="IPR046348">
    <property type="entry name" value="SIS_dom_sf"/>
</dbReference>
<dbReference type="GO" id="GO:1901135">
    <property type="term" value="P:carbohydrate derivative metabolic process"/>
    <property type="evidence" value="ECO:0007669"/>
    <property type="project" value="InterPro"/>
</dbReference>
<dbReference type="Pfam" id="PF01380">
    <property type="entry name" value="SIS"/>
    <property type="match status" value="1"/>
</dbReference>
<keyword evidence="2" id="KW-0238">DNA-binding</keyword>
<dbReference type="GO" id="GO:0097367">
    <property type="term" value="F:carbohydrate derivative binding"/>
    <property type="evidence" value="ECO:0007669"/>
    <property type="project" value="InterPro"/>
</dbReference>
<reference evidence="6" key="2">
    <citation type="submission" date="2021-09" db="EMBL/GenBank/DDBJ databases">
        <authorList>
            <person name="Gilroy R."/>
        </authorList>
    </citation>
    <scope>NUCLEOTIDE SEQUENCE</scope>
    <source>
        <strain evidence="6">CHK171-7178</strain>
    </source>
</reference>
<organism evidence="6 7">
    <name type="scientific">Sporosarcina psychrophila</name>
    <name type="common">Bacillus psychrophilus</name>
    <dbReference type="NCBI Taxonomy" id="1476"/>
    <lineage>
        <taxon>Bacteria</taxon>
        <taxon>Bacillati</taxon>
        <taxon>Bacillota</taxon>
        <taxon>Bacilli</taxon>
        <taxon>Bacillales</taxon>
        <taxon>Caryophanaceae</taxon>
        <taxon>Sporosarcina</taxon>
    </lineage>
</organism>
<keyword evidence="1" id="KW-0805">Transcription regulation</keyword>
<dbReference type="InterPro" id="IPR047640">
    <property type="entry name" value="RpiR-like"/>
</dbReference>
<dbReference type="SUPFAM" id="SSF46689">
    <property type="entry name" value="Homeodomain-like"/>
    <property type="match status" value="1"/>
</dbReference>
<proteinExistence type="predicted"/>
<dbReference type="EMBL" id="DYWT01000101">
    <property type="protein sequence ID" value="HJF31350.1"/>
    <property type="molecule type" value="Genomic_DNA"/>
</dbReference>
<dbReference type="InterPro" id="IPR000281">
    <property type="entry name" value="HTH_RpiR"/>
</dbReference>
<dbReference type="Pfam" id="PF01418">
    <property type="entry name" value="HTH_6"/>
    <property type="match status" value="1"/>
</dbReference>
<dbReference type="PROSITE" id="PS51071">
    <property type="entry name" value="HTH_RPIR"/>
    <property type="match status" value="1"/>
</dbReference>
<dbReference type="Gene3D" id="3.40.50.10490">
    <property type="entry name" value="Glucose-6-phosphate isomerase like protein, domain 1"/>
    <property type="match status" value="1"/>
</dbReference>
<evidence type="ECO:0000256" key="2">
    <source>
        <dbReference type="ARBA" id="ARBA00023125"/>
    </source>
</evidence>
<dbReference type="CDD" id="cd05013">
    <property type="entry name" value="SIS_RpiR"/>
    <property type="match status" value="1"/>
</dbReference>
<accession>A0A921FXD1</accession>
<reference evidence="6" key="1">
    <citation type="journal article" date="2021" name="PeerJ">
        <title>Extensive microbial diversity within the chicken gut microbiome revealed by metagenomics and culture.</title>
        <authorList>
            <person name="Gilroy R."/>
            <person name="Ravi A."/>
            <person name="Getino M."/>
            <person name="Pursley I."/>
            <person name="Horton D.L."/>
            <person name="Alikhan N.F."/>
            <person name="Baker D."/>
            <person name="Gharbi K."/>
            <person name="Hall N."/>
            <person name="Watson M."/>
            <person name="Adriaenssens E.M."/>
            <person name="Foster-Nyarko E."/>
            <person name="Jarju S."/>
            <person name="Secka A."/>
            <person name="Antonio M."/>
            <person name="Oren A."/>
            <person name="Chaudhuri R.R."/>
            <person name="La Ragione R."/>
            <person name="Hildebrand F."/>
            <person name="Pallen M.J."/>
        </authorList>
    </citation>
    <scope>NUCLEOTIDE SEQUENCE</scope>
    <source>
        <strain evidence="6">CHK171-7178</strain>
    </source>
</reference>
<gene>
    <name evidence="6" type="ORF">K8V56_06165</name>
</gene>
<evidence type="ECO:0000256" key="1">
    <source>
        <dbReference type="ARBA" id="ARBA00023015"/>
    </source>
</evidence>
<dbReference type="InterPro" id="IPR009057">
    <property type="entry name" value="Homeodomain-like_sf"/>
</dbReference>
<evidence type="ECO:0000259" key="5">
    <source>
        <dbReference type="PROSITE" id="PS51464"/>
    </source>
</evidence>
<dbReference type="PANTHER" id="PTHR30514:SF18">
    <property type="entry name" value="RPIR-FAMILY TRANSCRIPTIONAL REGULATOR"/>
    <property type="match status" value="1"/>
</dbReference>
<dbReference type="InterPro" id="IPR001347">
    <property type="entry name" value="SIS_dom"/>
</dbReference>
<evidence type="ECO:0000259" key="4">
    <source>
        <dbReference type="PROSITE" id="PS51071"/>
    </source>
</evidence>
<feature type="domain" description="SIS" evidence="5">
    <location>
        <begin position="124"/>
        <end position="261"/>
    </location>
</feature>
<evidence type="ECO:0000313" key="7">
    <source>
        <dbReference type="Proteomes" id="UP000698173"/>
    </source>
</evidence>
<feature type="domain" description="HTH rpiR-type" evidence="4">
    <location>
        <begin position="1"/>
        <end position="77"/>
    </location>
</feature>
<dbReference type="InterPro" id="IPR036388">
    <property type="entry name" value="WH-like_DNA-bd_sf"/>
</dbReference>
<name>A0A921FXD1_SPOPS</name>
<comment type="caution">
    <text evidence="6">The sequence shown here is derived from an EMBL/GenBank/DDBJ whole genome shotgun (WGS) entry which is preliminary data.</text>
</comment>
<dbReference type="InterPro" id="IPR035472">
    <property type="entry name" value="RpiR-like_SIS"/>
</dbReference>
<dbReference type="PROSITE" id="PS51464">
    <property type="entry name" value="SIS"/>
    <property type="match status" value="1"/>
</dbReference>
<dbReference type="PANTHER" id="PTHR30514">
    <property type="entry name" value="GLUCOKINASE"/>
    <property type="match status" value="1"/>
</dbReference>
<dbReference type="Proteomes" id="UP000698173">
    <property type="component" value="Unassembled WGS sequence"/>
</dbReference>
<dbReference type="GO" id="GO:0003677">
    <property type="term" value="F:DNA binding"/>
    <property type="evidence" value="ECO:0007669"/>
    <property type="project" value="UniProtKB-KW"/>
</dbReference>
<dbReference type="GO" id="GO:0003700">
    <property type="term" value="F:DNA-binding transcription factor activity"/>
    <property type="evidence" value="ECO:0007669"/>
    <property type="project" value="InterPro"/>
</dbReference>
<keyword evidence="3" id="KW-0804">Transcription</keyword>
<evidence type="ECO:0000313" key="6">
    <source>
        <dbReference type="EMBL" id="HJF31350.1"/>
    </source>
</evidence>
<protein>
    <submittedName>
        <fullName evidence="6">MurR/RpiR family transcriptional regulator</fullName>
    </submittedName>
</protein>
<dbReference type="AlphaFoldDB" id="A0A921FXD1"/>